<reference evidence="1" key="1">
    <citation type="submission" date="2018-02" db="EMBL/GenBank/DDBJ databases">
        <title>Rhizophora mucronata_Transcriptome.</title>
        <authorList>
            <person name="Meera S.P."/>
            <person name="Sreeshan A."/>
            <person name="Augustine A."/>
        </authorList>
    </citation>
    <scope>NUCLEOTIDE SEQUENCE</scope>
    <source>
        <tissue evidence="1">Leaf</tissue>
    </source>
</reference>
<proteinExistence type="predicted"/>
<protein>
    <submittedName>
        <fullName evidence="1">Uncharacterized protein</fullName>
    </submittedName>
</protein>
<sequence>MCTSISHNSDQNYGRKMQVLKVFLAWIW</sequence>
<accession>A0A2P2NDX0</accession>
<name>A0A2P2NDX0_RHIMU</name>
<organism evidence="1">
    <name type="scientific">Rhizophora mucronata</name>
    <name type="common">Asiatic mangrove</name>
    <dbReference type="NCBI Taxonomy" id="61149"/>
    <lineage>
        <taxon>Eukaryota</taxon>
        <taxon>Viridiplantae</taxon>
        <taxon>Streptophyta</taxon>
        <taxon>Embryophyta</taxon>
        <taxon>Tracheophyta</taxon>
        <taxon>Spermatophyta</taxon>
        <taxon>Magnoliopsida</taxon>
        <taxon>eudicotyledons</taxon>
        <taxon>Gunneridae</taxon>
        <taxon>Pentapetalae</taxon>
        <taxon>rosids</taxon>
        <taxon>fabids</taxon>
        <taxon>Malpighiales</taxon>
        <taxon>Rhizophoraceae</taxon>
        <taxon>Rhizophora</taxon>
    </lineage>
</organism>
<dbReference type="AlphaFoldDB" id="A0A2P2NDX0"/>
<dbReference type="EMBL" id="GGEC01060126">
    <property type="protein sequence ID" value="MBX40610.1"/>
    <property type="molecule type" value="Transcribed_RNA"/>
</dbReference>
<evidence type="ECO:0000313" key="1">
    <source>
        <dbReference type="EMBL" id="MBX40610.1"/>
    </source>
</evidence>